<dbReference type="EMBL" id="KI696689">
    <property type="protein sequence ID" value="ETM30948.1"/>
    <property type="molecule type" value="Genomic_DNA"/>
</dbReference>
<accession>W2M5U1</accession>
<name>W2M5U1_PHYNI</name>
<dbReference type="AlphaFoldDB" id="W2M5U1"/>
<reference evidence="2" key="1">
    <citation type="submission" date="2013-11" db="EMBL/GenBank/DDBJ databases">
        <title>The Genome Sequence of Phytophthora parasitica IAC_01/95.</title>
        <authorList>
            <consortium name="The Broad Institute Genomics Platform"/>
            <person name="Russ C."/>
            <person name="Tyler B."/>
            <person name="Panabieres F."/>
            <person name="Shan W."/>
            <person name="Tripathy S."/>
            <person name="Grunwald N."/>
            <person name="Machado M."/>
            <person name="Johnson C.S."/>
            <person name="Arredondo F."/>
            <person name="Hong C."/>
            <person name="Coffey M."/>
            <person name="Young S.K."/>
            <person name="Zeng Q."/>
            <person name="Gargeya S."/>
            <person name="Fitzgerald M."/>
            <person name="Abouelleil A."/>
            <person name="Alvarado L."/>
            <person name="Chapman S.B."/>
            <person name="Gainer-Dewar J."/>
            <person name="Goldberg J."/>
            <person name="Griggs A."/>
            <person name="Gujja S."/>
            <person name="Hansen M."/>
            <person name="Howarth C."/>
            <person name="Imamovic A."/>
            <person name="Ireland A."/>
            <person name="Larimer J."/>
            <person name="McCowan C."/>
            <person name="Murphy C."/>
            <person name="Pearson M."/>
            <person name="Poon T.W."/>
            <person name="Priest M."/>
            <person name="Roberts A."/>
            <person name="Saif S."/>
            <person name="Shea T."/>
            <person name="Sykes S."/>
            <person name="Wortman J."/>
            <person name="Nusbaum C."/>
            <person name="Birren B."/>
        </authorList>
    </citation>
    <scope>NUCLEOTIDE SEQUENCE [LARGE SCALE GENOMIC DNA]</scope>
    <source>
        <strain evidence="2">IAC_01/95</strain>
    </source>
</reference>
<evidence type="ECO:0000256" key="1">
    <source>
        <dbReference type="SAM" id="MobiDB-lite"/>
    </source>
</evidence>
<protein>
    <submittedName>
        <fullName evidence="2">Uncharacterized protein</fullName>
    </submittedName>
</protein>
<evidence type="ECO:0000313" key="2">
    <source>
        <dbReference type="EMBL" id="ETM30948.1"/>
    </source>
</evidence>
<gene>
    <name evidence="2" type="ORF">L914_21386</name>
</gene>
<proteinExistence type="predicted"/>
<sequence>MSGSLPVLMDFSRKTTAHAASPTVGSISPPKHQSLGMLQINSLGGPS</sequence>
<feature type="region of interest" description="Disordered" evidence="1">
    <location>
        <begin position="15"/>
        <end position="47"/>
    </location>
</feature>
<organism evidence="2">
    <name type="scientific">Phytophthora nicotianae</name>
    <name type="common">Potato buckeye rot agent</name>
    <name type="synonym">Phytophthora parasitica</name>
    <dbReference type="NCBI Taxonomy" id="4792"/>
    <lineage>
        <taxon>Eukaryota</taxon>
        <taxon>Sar</taxon>
        <taxon>Stramenopiles</taxon>
        <taxon>Oomycota</taxon>
        <taxon>Peronosporomycetes</taxon>
        <taxon>Peronosporales</taxon>
        <taxon>Peronosporaceae</taxon>
        <taxon>Phytophthora</taxon>
    </lineage>
</organism>
<dbReference type="Proteomes" id="UP000054532">
    <property type="component" value="Unassembled WGS sequence"/>
</dbReference>